<dbReference type="EMBL" id="HBUF01226584">
    <property type="protein sequence ID" value="CAG6671663.1"/>
    <property type="molecule type" value="Transcribed_RNA"/>
</dbReference>
<feature type="transmembrane region" description="Helical" evidence="1">
    <location>
        <begin position="6"/>
        <end position="28"/>
    </location>
</feature>
<sequence>MLYVHILLYLLVFKWFFGCVIYLFWVLTTRYRIKGMVKVNGPNIKNSNYLYNLNQRPLTPFSRFCLSYLRKVCYQAGKLKEATFKKKKYITCPDILFLVFLCMCNALI</sequence>
<protein>
    <submittedName>
        <fullName evidence="2">Uncharacterized protein</fullName>
    </submittedName>
</protein>
<proteinExistence type="predicted"/>
<name>A0A8D8SL51_9HEMI</name>
<accession>A0A8D8SL51</accession>
<evidence type="ECO:0000256" key="1">
    <source>
        <dbReference type="SAM" id="Phobius"/>
    </source>
</evidence>
<dbReference type="AlphaFoldDB" id="A0A8D8SL51"/>
<evidence type="ECO:0000313" key="2">
    <source>
        <dbReference type="EMBL" id="CAG6671663.1"/>
    </source>
</evidence>
<keyword evidence="1" id="KW-0472">Membrane</keyword>
<keyword evidence="1" id="KW-0812">Transmembrane</keyword>
<keyword evidence="1" id="KW-1133">Transmembrane helix</keyword>
<organism evidence="2">
    <name type="scientific">Cacopsylla melanoneura</name>
    <dbReference type="NCBI Taxonomy" id="428564"/>
    <lineage>
        <taxon>Eukaryota</taxon>
        <taxon>Metazoa</taxon>
        <taxon>Ecdysozoa</taxon>
        <taxon>Arthropoda</taxon>
        <taxon>Hexapoda</taxon>
        <taxon>Insecta</taxon>
        <taxon>Pterygota</taxon>
        <taxon>Neoptera</taxon>
        <taxon>Paraneoptera</taxon>
        <taxon>Hemiptera</taxon>
        <taxon>Sternorrhyncha</taxon>
        <taxon>Psylloidea</taxon>
        <taxon>Psyllidae</taxon>
        <taxon>Psyllinae</taxon>
        <taxon>Cacopsylla</taxon>
    </lineage>
</organism>
<reference evidence="2" key="1">
    <citation type="submission" date="2021-05" db="EMBL/GenBank/DDBJ databases">
        <authorList>
            <person name="Alioto T."/>
            <person name="Alioto T."/>
            <person name="Gomez Garrido J."/>
        </authorList>
    </citation>
    <scope>NUCLEOTIDE SEQUENCE</scope>
</reference>